<dbReference type="EMBL" id="SBLB01000001">
    <property type="protein sequence ID" value="RYC70887.1"/>
    <property type="molecule type" value="Genomic_DNA"/>
</dbReference>
<evidence type="ECO:0000313" key="1">
    <source>
        <dbReference type="EMBL" id="RYC70887.1"/>
    </source>
</evidence>
<comment type="caution">
    <text evidence="1">The sequence shown here is derived from an EMBL/GenBank/DDBJ whole genome shotgun (WGS) entry which is preliminary data.</text>
</comment>
<dbReference type="RefSeq" id="WP_129599457.1">
    <property type="nucleotide sequence ID" value="NZ_SBLB01000001.1"/>
</dbReference>
<sequence length="181" mass="20798">MAKTKPKQEEAPPVVRSFEIDGIVYTDGDKLQVIAPELGLIPVVVKFADYSNHHIMTMEFGWIRTPLPCRMNQRPDSPNASLSLSITRMPPAGSIQGYHSNVMHLVYFCNCAYSKHTDQFRWYTSFDMGVIRAEGLGWDYNKNRPHNHPLVEGYEHLQPMTYEVLKQELVQADKHGQFTLF</sequence>
<reference evidence="1 2" key="1">
    <citation type="submission" date="2019-01" db="EMBL/GenBank/DDBJ databases">
        <title>Spirosoma flava sp. nov., a propanil-degrading bacterium isolated from herbicide-contaminated soil.</title>
        <authorList>
            <person name="Zhang L."/>
            <person name="Jiang J.-D."/>
        </authorList>
    </citation>
    <scope>NUCLEOTIDE SEQUENCE [LARGE SCALE GENOMIC DNA]</scope>
    <source>
        <strain evidence="1 2">TY50</strain>
    </source>
</reference>
<gene>
    <name evidence="1" type="ORF">EQG79_01670</name>
</gene>
<evidence type="ECO:0000313" key="2">
    <source>
        <dbReference type="Proteomes" id="UP000290407"/>
    </source>
</evidence>
<dbReference type="Proteomes" id="UP000290407">
    <property type="component" value="Unassembled WGS sequence"/>
</dbReference>
<organism evidence="1 2">
    <name type="scientific">Spirosoma sordidisoli</name>
    <dbReference type="NCBI Taxonomy" id="2502893"/>
    <lineage>
        <taxon>Bacteria</taxon>
        <taxon>Pseudomonadati</taxon>
        <taxon>Bacteroidota</taxon>
        <taxon>Cytophagia</taxon>
        <taxon>Cytophagales</taxon>
        <taxon>Cytophagaceae</taxon>
        <taxon>Spirosoma</taxon>
    </lineage>
</organism>
<dbReference type="AlphaFoldDB" id="A0A4Q2UMM4"/>
<name>A0A4Q2UMM4_9BACT</name>
<keyword evidence="2" id="KW-1185">Reference proteome</keyword>
<proteinExistence type="predicted"/>
<protein>
    <submittedName>
        <fullName evidence="1">Uncharacterized protein</fullName>
    </submittedName>
</protein>
<accession>A0A4Q2UMM4</accession>